<dbReference type="PANTHER" id="PTHR43834:SF6">
    <property type="entry name" value="GTPASE DER"/>
    <property type="match status" value="1"/>
</dbReference>
<comment type="function">
    <text evidence="8 9 11">GTPase that plays an essential role in the late steps of ribosome biogenesis.</text>
</comment>
<comment type="subunit">
    <text evidence="9">Associates with the 50S ribosomal subunit.</text>
</comment>
<dbReference type="InterPro" id="IPR005225">
    <property type="entry name" value="Small_GTP-bd"/>
</dbReference>
<evidence type="ECO:0000256" key="10">
    <source>
        <dbReference type="PROSITE-ProRule" id="PRU01049"/>
    </source>
</evidence>
<dbReference type="PIRSF" id="PIRSF006485">
    <property type="entry name" value="GTP-binding_EngA"/>
    <property type="match status" value="1"/>
</dbReference>
<evidence type="ECO:0000256" key="1">
    <source>
        <dbReference type="ARBA" id="ARBA00008279"/>
    </source>
</evidence>
<dbReference type="Gene3D" id="3.40.50.300">
    <property type="entry name" value="P-loop containing nucleotide triphosphate hydrolases"/>
    <property type="match status" value="2"/>
</dbReference>
<dbReference type="InterPro" id="IPR016484">
    <property type="entry name" value="GTPase_Der"/>
</dbReference>
<dbReference type="Pfam" id="PF01926">
    <property type="entry name" value="MMR_HSR1"/>
    <property type="match status" value="2"/>
</dbReference>
<dbReference type="InterPro" id="IPR031166">
    <property type="entry name" value="G_ENGA"/>
</dbReference>
<dbReference type="Pfam" id="PF14714">
    <property type="entry name" value="KH_dom-like"/>
    <property type="match status" value="1"/>
</dbReference>
<dbReference type="PROSITE" id="PS51712">
    <property type="entry name" value="G_ENGA"/>
    <property type="match status" value="2"/>
</dbReference>
<feature type="domain" description="EngA-type G" evidence="12">
    <location>
        <begin position="4"/>
        <end position="169"/>
    </location>
</feature>
<evidence type="ECO:0000313" key="13">
    <source>
        <dbReference type="EMBL" id="GKX31733.1"/>
    </source>
</evidence>
<feature type="binding site" evidence="9">
    <location>
        <begin position="57"/>
        <end position="61"/>
    </location>
    <ligand>
        <name>GTP</name>
        <dbReference type="ChEBI" id="CHEBI:37565"/>
        <label>1</label>
    </ligand>
</feature>
<dbReference type="InterPro" id="IPR027417">
    <property type="entry name" value="P-loop_NTPase"/>
</dbReference>
<name>A0A9W5YG83_9FIRM</name>
<dbReference type="FunFam" id="3.40.50.300:FF:000057">
    <property type="entry name" value="GTPase Der"/>
    <property type="match status" value="1"/>
</dbReference>
<dbReference type="CDD" id="cd01895">
    <property type="entry name" value="EngA2"/>
    <property type="match status" value="1"/>
</dbReference>
<feature type="domain" description="EngA-type G" evidence="12">
    <location>
        <begin position="178"/>
        <end position="354"/>
    </location>
</feature>
<dbReference type="Gene3D" id="3.30.300.20">
    <property type="match status" value="1"/>
</dbReference>
<dbReference type="GO" id="GO:0005525">
    <property type="term" value="F:GTP binding"/>
    <property type="evidence" value="ECO:0007669"/>
    <property type="project" value="UniProtKB-UniRule"/>
</dbReference>
<evidence type="ECO:0000313" key="14">
    <source>
        <dbReference type="Proteomes" id="UP001144256"/>
    </source>
</evidence>
<keyword evidence="3 9" id="KW-0690">Ribosome biogenesis</keyword>
<proteinExistence type="inferred from homology"/>
<dbReference type="SUPFAM" id="SSF52540">
    <property type="entry name" value="P-loop containing nucleoside triphosphate hydrolases"/>
    <property type="match status" value="2"/>
</dbReference>
<dbReference type="GO" id="GO:0042254">
    <property type="term" value="P:ribosome biogenesis"/>
    <property type="evidence" value="ECO:0007669"/>
    <property type="project" value="UniProtKB-KW"/>
</dbReference>
<dbReference type="CDD" id="cd01894">
    <property type="entry name" value="EngA1"/>
    <property type="match status" value="1"/>
</dbReference>
<sequence>MSRQVVAIVGRPNVGKSTLFNKLAGSKISIVEDTPGVTRDRIYADVDWLKYNFTMIDTGGIEPTTDDKMLSYMRKQAEIAIETANVIIFVVDIKTGLTDADYKVADMLRRAHKPVVLCVNKVDNRQKLQYDVFEFYNLGLGEPYAVSSAQSTGIGDMLDEVVAHFDEEDVDNEKSDIPRIAVIGKPNVGKSSLINKLLGEERVIVSDIAGTTRDAIDTVVKYDGNEYIFVDTAGLRRKNKIEKEGLERYSIIRTVTAIENADIVVLLIDAIEGITEQDAKIAGIAHERGKGAIIAVNKWDAIEKNDKTMYKYLNDVDTTLSYMTYAPKIFISALTGLRIKRLFENIDIVIQNHALRVSTGVLNDVLYDATAMNQPPSDKGKRLKLYYITQVSIKPPTFIIFVNDKSLMHFSYKRYIENRIRESFGFMGTPIHFIIRERKEKDK</sequence>
<comment type="caution">
    <text evidence="13">The sequence shown here is derived from an EMBL/GenBank/DDBJ whole genome shotgun (WGS) entry which is preliminary data.</text>
</comment>
<reference evidence="13" key="1">
    <citation type="submission" date="2022-06" db="EMBL/GenBank/DDBJ databases">
        <title>Vallitalea longa sp. nov., an anaerobic bacterium isolated from marine sediment.</title>
        <authorList>
            <person name="Hirano S."/>
            <person name="Terahara T."/>
            <person name="Mori K."/>
            <person name="Hamada M."/>
            <person name="Matsumoto R."/>
            <person name="Kobayashi T."/>
        </authorList>
    </citation>
    <scope>NUCLEOTIDE SEQUENCE</scope>
    <source>
        <strain evidence="13">SH18-1</strain>
    </source>
</reference>
<evidence type="ECO:0000256" key="11">
    <source>
        <dbReference type="RuleBase" id="RU004481"/>
    </source>
</evidence>
<evidence type="ECO:0000256" key="2">
    <source>
        <dbReference type="ARBA" id="ARBA00020953"/>
    </source>
</evidence>
<dbReference type="AlphaFoldDB" id="A0A9W5YG83"/>
<feature type="binding site" evidence="9">
    <location>
        <begin position="184"/>
        <end position="191"/>
    </location>
    <ligand>
        <name>GTP</name>
        <dbReference type="ChEBI" id="CHEBI:37565"/>
        <label>2</label>
    </ligand>
</feature>
<evidence type="ECO:0000256" key="9">
    <source>
        <dbReference type="HAMAP-Rule" id="MF_00195"/>
    </source>
</evidence>
<protein>
    <recommendedName>
        <fullName evidence="2 9">GTPase Der</fullName>
    </recommendedName>
    <alternativeName>
        <fullName evidence="7 9">GTP-binding protein EngA</fullName>
    </alternativeName>
</protein>
<dbReference type="PRINTS" id="PR00326">
    <property type="entry name" value="GTP1OBG"/>
</dbReference>
<keyword evidence="6 9" id="KW-0342">GTP-binding</keyword>
<evidence type="ECO:0000259" key="12">
    <source>
        <dbReference type="PROSITE" id="PS51712"/>
    </source>
</evidence>
<keyword evidence="14" id="KW-1185">Reference proteome</keyword>
<evidence type="ECO:0000256" key="7">
    <source>
        <dbReference type="ARBA" id="ARBA00032345"/>
    </source>
</evidence>
<dbReference type="InterPro" id="IPR003593">
    <property type="entry name" value="AAA+_ATPase"/>
</dbReference>
<dbReference type="FunFam" id="3.30.300.20:FF:000004">
    <property type="entry name" value="GTPase Der"/>
    <property type="match status" value="1"/>
</dbReference>
<evidence type="ECO:0000256" key="8">
    <source>
        <dbReference type="ARBA" id="ARBA00053470"/>
    </source>
</evidence>
<feature type="binding site" evidence="9">
    <location>
        <begin position="120"/>
        <end position="123"/>
    </location>
    <ligand>
        <name>GTP</name>
        <dbReference type="ChEBI" id="CHEBI:37565"/>
        <label>1</label>
    </ligand>
</feature>
<dbReference type="InterPro" id="IPR006073">
    <property type="entry name" value="GTP-bd"/>
</dbReference>
<dbReference type="Proteomes" id="UP001144256">
    <property type="component" value="Unassembled WGS sequence"/>
</dbReference>
<keyword evidence="4 11" id="KW-0677">Repeat</keyword>
<dbReference type="HAMAP" id="MF_00195">
    <property type="entry name" value="GTPase_Der"/>
    <property type="match status" value="1"/>
</dbReference>
<accession>A0A9W5YG83</accession>
<comment type="similarity">
    <text evidence="1 9 10 11">Belongs to the TRAFAC class TrmE-Era-EngA-EngB-Septin-like GTPase superfamily. EngA (Der) GTPase family.</text>
</comment>
<dbReference type="EMBL" id="BRLB01000020">
    <property type="protein sequence ID" value="GKX31733.1"/>
    <property type="molecule type" value="Genomic_DNA"/>
</dbReference>
<dbReference type="RefSeq" id="WP_281819015.1">
    <property type="nucleotide sequence ID" value="NZ_BRLB01000020.1"/>
</dbReference>
<evidence type="ECO:0000256" key="3">
    <source>
        <dbReference type="ARBA" id="ARBA00022517"/>
    </source>
</evidence>
<organism evidence="13 14">
    <name type="scientific">Vallitalea longa</name>
    <dbReference type="NCBI Taxonomy" id="2936439"/>
    <lineage>
        <taxon>Bacteria</taxon>
        <taxon>Bacillati</taxon>
        <taxon>Bacillota</taxon>
        <taxon>Clostridia</taxon>
        <taxon>Lachnospirales</taxon>
        <taxon>Vallitaleaceae</taxon>
        <taxon>Vallitalea</taxon>
    </lineage>
</organism>
<gene>
    <name evidence="9 13" type="primary">der</name>
    <name evidence="13" type="ORF">SH1V18_42130</name>
</gene>
<dbReference type="FunFam" id="3.40.50.300:FF:000040">
    <property type="entry name" value="GTPase Der"/>
    <property type="match status" value="1"/>
</dbReference>
<keyword evidence="5 9" id="KW-0547">Nucleotide-binding</keyword>
<dbReference type="PANTHER" id="PTHR43834">
    <property type="entry name" value="GTPASE DER"/>
    <property type="match status" value="1"/>
</dbReference>
<dbReference type="SMART" id="SM00382">
    <property type="entry name" value="AAA"/>
    <property type="match status" value="2"/>
</dbReference>
<dbReference type="InterPro" id="IPR015946">
    <property type="entry name" value="KH_dom-like_a/b"/>
</dbReference>
<dbReference type="GO" id="GO:0043022">
    <property type="term" value="F:ribosome binding"/>
    <property type="evidence" value="ECO:0007669"/>
    <property type="project" value="TreeGrafter"/>
</dbReference>
<feature type="binding site" evidence="9">
    <location>
        <begin position="297"/>
        <end position="300"/>
    </location>
    <ligand>
        <name>GTP</name>
        <dbReference type="ChEBI" id="CHEBI:37565"/>
        <label>2</label>
    </ligand>
</feature>
<evidence type="ECO:0000256" key="4">
    <source>
        <dbReference type="ARBA" id="ARBA00022737"/>
    </source>
</evidence>
<dbReference type="NCBIfam" id="TIGR03594">
    <property type="entry name" value="GTPase_EngA"/>
    <property type="match status" value="1"/>
</dbReference>
<feature type="binding site" evidence="9">
    <location>
        <begin position="10"/>
        <end position="17"/>
    </location>
    <ligand>
        <name>GTP</name>
        <dbReference type="ChEBI" id="CHEBI:37565"/>
        <label>1</label>
    </ligand>
</feature>
<dbReference type="NCBIfam" id="TIGR00231">
    <property type="entry name" value="small_GTP"/>
    <property type="match status" value="2"/>
</dbReference>
<evidence type="ECO:0000256" key="5">
    <source>
        <dbReference type="ARBA" id="ARBA00022741"/>
    </source>
</evidence>
<dbReference type="InterPro" id="IPR032859">
    <property type="entry name" value="KH_dom-like"/>
</dbReference>
<evidence type="ECO:0000256" key="6">
    <source>
        <dbReference type="ARBA" id="ARBA00023134"/>
    </source>
</evidence>
<feature type="binding site" evidence="9">
    <location>
        <begin position="231"/>
        <end position="235"/>
    </location>
    <ligand>
        <name>GTP</name>
        <dbReference type="ChEBI" id="CHEBI:37565"/>
        <label>2</label>
    </ligand>
</feature>